<protein>
    <submittedName>
        <fullName evidence="2">Phosphoribosyltransferase family protein</fullName>
    </submittedName>
</protein>
<dbReference type="EMBL" id="JANJOU010000008">
    <property type="protein sequence ID" value="MCR0982567.1"/>
    <property type="molecule type" value="Genomic_DNA"/>
</dbReference>
<dbReference type="Pfam" id="PF00156">
    <property type="entry name" value="Pribosyltran"/>
    <property type="match status" value="1"/>
</dbReference>
<dbReference type="SUPFAM" id="SSF53271">
    <property type="entry name" value="PRTase-like"/>
    <property type="match status" value="1"/>
</dbReference>
<dbReference type="Proteomes" id="UP001524642">
    <property type="component" value="Unassembled WGS sequence"/>
</dbReference>
<keyword evidence="2" id="KW-0328">Glycosyltransferase</keyword>
<evidence type="ECO:0000313" key="2">
    <source>
        <dbReference type="EMBL" id="MCR0982567.1"/>
    </source>
</evidence>
<sequence>MRFRDRAEAGRQLAARLSHLRDAGPVVLALPRGGVPVGFEVAKALSAPLDLLVVRKLGAPGMPELAAGAVVDGAAQGVVRNEEVIRHFGITDAALEQEAARQRLEIARRRAAYLRGRLPLALTGRTAIVVDDGIATGATVRAALSALSGPAGARRVVLAAPVAAEAVAGEFRALCDEAVFLHTPRALRAVSAYYDDFDQTEDGEVVALLDRASAWMGASAADRAGEE</sequence>
<accession>A0ABT1X389</accession>
<organism evidence="2 3">
    <name type="scientific">Roseomonas populi</name>
    <dbReference type="NCBI Taxonomy" id="3121582"/>
    <lineage>
        <taxon>Bacteria</taxon>
        <taxon>Pseudomonadati</taxon>
        <taxon>Pseudomonadota</taxon>
        <taxon>Alphaproteobacteria</taxon>
        <taxon>Acetobacterales</taxon>
        <taxon>Roseomonadaceae</taxon>
        <taxon>Roseomonas</taxon>
    </lineage>
</organism>
<gene>
    <name evidence="2" type="ORF">NRP21_10950</name>
</gene>
<dbReference type="InterPro" id="IPR029057">
    <property type="entry name" value="PRTase-like"/>
</dbReference>
<keyword evidence="2" id="KW-0808">Transferase</keyword>
<dbReference type="Gene3D" id="3.30.1310.20">
    <property type="entry name" value="PRTase-like"/>
    <property type="match status" value="1"/>
</dbReference>
<comment type="caution">
    <text evidence="2">The sequence shown here is derived from an EMBL/GenBank/DDBJ whole genome shotgun (WGS) entry which is preliminary data.</text>
</comment>
<dbReference type="Gene3D" id="3.40.50.2020">
    <property type="match status" value="1"/>
</dbReference>
<dbReference type="CDD" id="cd06223">
    <property type="entry name" value="PRTases_typeI"/>
    <property type="match status" value="1"/>
</dbReference>
<proteinExistence type="predicted"/>
<dbReference type="GO" id="GO:0016757">
    <property type="term" value="F:glycosyltransferase activity"/>
    <property type="evidence" value="ECO:0007669"/>
    <property type="project" value="UniProtKB-KW"/>
</dbReference>
<evidence type="ECO:0000259" key="1">
    <source>
        <dbReference type="Pfam" id="PF00156"/>
    </source>
</evidence>
<name>A0ABT1X389_9PROT</name>
<dbReference type="RefSeq" id="WP_257716240.1">
    <property type="nucleotide sequence ID" value="NZ_JANJOU010000008.1"/>
</dbReference>
<dbReference type="InterPro" id="IPR000836">
    <property type="entry name" value="PRTase_dom"/>
</dbReference>
<evidence type="ECO:0000313" key="3">
    <source>
        <dbReference type="Proteomes" id="UP001524642"/>
    </source>
</evidence>
<reference evidence="2 3" key="1">
    <citation type="submission" date="2022-06" db="EMBL/GenBank/DDBJ databases">
        <title>Roseomonas CN29.</title>
        <authorList>
            <person name="Cheng Y."/>
            <person name="He X."/>
        </authorList>
    </citation>
    <scope>NUCLEOTIDE SEQUENCE [LARGE SCALE GENOMIC DNA]</scope>
    <source>
        <strain evidence="2 3">CN29</strain>
    </source>
</reference>
<feature type="domain" description="Phosphoribosyltransferase" evidence="1">
    <location>
        <begin position="11"/>
        <end position="165"/>
    </location>
</feature>
<keyword evidence="3" id="KW-1185">Reference proteome</keyword>